<dbReference type="InterPro" id="IPR025669">
    <property type="entry name" value="AAA_dom"/>
</dbReference>
<gene>
    <name evidence="9" type="ORF">ACFQDI_01280</name>
</gene>
<dbReference type="NCBIfam" id="TIGR01007">
    <property type="entry name" value="eps_fam"/>
    <property type="match status" value="1"/>
</dbReference>
<protein>
    <submittedName>
        <fullName evidence="9">Polysaccharide biosynthesis tyrosine autokinase</fullName>
        <ecNumber evidence="9">2.7.10.2</ecNumber>
    </submittedName>
</protein>
<dbReference type="Pfam" id="PF13614">
    <property type="entry name" value="AAA_31"/>
    <property type="match status" value="1"/>
</dbReference>
<keyword evidence="4" id="KW-0067">ATP-binding</keyword>
<feature type="coiled-coil region" evidence="6">
    <location>
        <begin position="334"/>
        <end position="390"/>
    </location>
</feature>
<dbReference type="Proteomes" id="UP001596052">
    <property type="component" value="Unassembled WGS sequence"/>
</dbReference>
<evidence type="ECO:0000256" key="5">
    <source>
        <dbReference type="ARBA" id="ARBA00023137"/>
    </source>
</evidence>
<dbReference type="PANTHER" id="PTHR32309">
    <property type="entry name" value="TYROSINE-PROTEIN KINASE"/>
    <property type="match status" value="1"/>
</dbReference>
<evidence type="ECO:0000313" key="9">
    <source>
        <dbReference type="EMBL" id="MFC5453471.1"/>
    </source>
</evidence>
<reference evidence="10" key="1">
    <citation type="journal article" date="2019" name="Int. J. Syst. Evol. Microbiol.">
        <title>The Global Catalogue of Microorganisms (GCM) 10K type strain sequencing project: providing services to taxonomists for standard genome sequencing and annotation.</title>
        <authorList>
            <consortium name="The Broad Institute Genomics Platform"/>
            <consortium name="The Broad Institute Genome Sequencing Center for Infectious Disease"/>
            <person name="Wu L."/>
            <person name="Ma J."/>
        </authorList>
    </citation>
    <scope>NUCLEOTIDE SEQUENCE [LARGE SCALE GENOMIC DNA]</scope>
    <source>
        <strain evidence="10">CGMCC 4.1469</strain>
    </source>
</reference>
<evidence type="ECO:0000256" key="3">
    <source>
        <dbReference type="ARBA" id="ARBA00022777"/>
    </source>
</evidence>
<dbReference type="InterPro" id="IPR005702">
    <property type="entry name" value="Wzc-like_C"/>
</dbReference>
<evidence type="ECO:0000256" key="2">
    <source>
        <dbReference type="ARBA" id="ARBA00022741"/>
    </source>
</evidence>
<dbReference type="GO" id="GO:0004715">
    <property type="term" value="F:non-membrane spanning protein tyrosine kinase activity"/>
    <property type="evidence" value="ECO:0007669"/>
    <property type="project" value="UniProtKB-EC"/>
</dbReference>
<name>A0ABW0KL78_9BACT</name>
<dbReference type="Gene3D" id="3.40.50.300">
    <property type="entry name" value="P-loop containing nucleotide triphosphate hydrolases"/>
    <property type="match status" value="1"/>
</dbReference>
<evidence type="ECO:0000256" key="7">
    <source>
        <dbReference type="SAM" id="Phobius"/>
    </source>
</evidence>
<evidence type="ECO:0000259" key="8">
    <source>
        <dbReference type="Pfam" id="PF13614"/>
    </source>
</evidence>
<proteinExistence type="predicted"/>
<keyword evidence="7" id="KW-0472">Membrane</keyword>
<dbReference type="InterPro" id="IPR050445">
    <property type="entry name" value="Bact_polysacc_biosynth/exp"/>
</dbReference>
<keyword evidence="5" id="KW-0829">Tyrosine-protein kinase</keyword>
<dbReference type="EMBL" id="JBHSMQ010000001">
    <property type="protein sequence ID" value="MFC5453471.1"/>
    <property type="molecule type" value="Genomic_DNA"/>
</dbReference>
<dbReference type="SUPFAM" id="SSF52540">
    <property type="entry name" value="P-loop containing nucleoside triphosphate hydrolases"/>
    <property type="match status" value="1"/>
</dbReference>
<keyword evidence="10" id="KW-1185">Reference proteome</keyword>
<keyword evidence="3" id="KW-0418">Kinase</keyword>
<dbReference type="EC" id="2.7.10.2" evidence="9"/>
<feature type="transmembrane region" description="Helical" evidence="7">
    <location>
        <begin position="28"/>
        <end position="49"/>
    </location>
</feature>
<dbReference type="PANTHER" id="PTHR32309:SF31">
    <property type="entry name" value="CAPSULAR EXOPOLYSACCHARIDE FAMILY"/>
    <property type="match status" value="1"/>
</dbReference>
<evidence type="ECO:0000256" key="4">
    <source>
        <dbReference type="ARBA" id="ARBA00022840"/>
    </source>
</evidence>
<evidence type="ECO:0000313" key="10">
    <source>
        <dbReference type="Proteomes" id="UP001596052"/>
    </source>
</evidence>
<keyword evidence="6" id="KW-0175">Coiled coil</keyword>
<accession>A0ABW0KL78</accession>
<organism evidence="9 10">
    <name type="scientific">Prosthecobacter fluviatilis</name>
    <dbReference type="NCBI Taxonomy" id="445931"/>
    <lineage>
        <taxon>Bacteria</taxon>
        <taxon>Pseudomonadati</taxon>
        <taxon>Verrucomicrobiota</taxon>
        <taxon>Verrucomicrobiia</taxon>
        <taxon>Verrucomicrobiales</taxon>
        <taxon>Verrucomicrobiaceae</taxon>
        <taxon>Prosthecobacter</taxon>
    </lineage>
</organism>
<comment type="caution">
    <text evidence="9">The sequence shown here is derived from an EMBL/GenBank/DDBJ whole genome shotgun (WGS) entry which is preliminary data.</text>
</comment>
<keyword evidence="7" id="KW-0812">Transmembrane</keyword>
<feature type="domain" description="AAA" evidence="8">
    <location>
        <begin position="541"/>
        <end position="684"/>
    </location>
</feature>
<evidence type="ECO:0000256" key="6">
    <source>
        <dbReference type="SAM" id="Coils"/>
    </source>
</evidence>
<dbReference type="RefSeq" id="WP_377162581.1">
    <property type="nucleotide sequence ID" value="NZ_JBHSMQ010000001.1"/>
</dbReference>
<dbReference type="CDD" id="cd05387">
    <property type="entry name" value="BY-kinase"/>
    <property type="match status" value="1"/>
</dbReference>
<keyword evidence="2" id="KW-0547">Nucleotide-binding</keyword>
<dbReference type="InterPro" id="IPR027417">
    <property type="entry name" value="P-loop_NTPase"/>
</dbReference>
<sequence length="759" mass="84463">MTPLPTNSKSKFDLTVVIKTLLAYEVHWILMVELLALGILAAVVGYVFARPSYLSTCVIKAYRYLDSTQTAMQPAGGGVSIPLRAIGGNMETPYVILEAGKRIGLAGPKTTYRGFRDDVVPKVRIGYLDGDLIEMTIEAFSPTAVEELPKALIEVYESNRAKIRMEMREKAVQKYMDELAVMRERVSKQLDARLKFEEESAIATTQVELEHLSDVPVQIVKLRHRREEMELTRQVLIKQGEKLGTIGQLALLTSNSNGTTASGTSLETGRLVRSNANGPVTFKSPDTTSRTEVVVQPAMVEGLVPWKNLEKRKRTLEEQLRMDSIKYREDHQGIKDLKEEIKKVESALELELSVARQAFEIESAQVKAELEQYEAKLPEYHKVVKNYDEKRLGYDLMQRSQLAWDNAYEKLAKQIEGLELDGLGSPVNLELKGFTEMRNVIPVSPSKSKLATLGLLIGIGAALGVPFLMRQTDSSVNSLEEFTTTIGLRGIGLIPRTDEAVLQELNRSPAIGAVIPNALLENFRLIRSSILLSPSPSGEEKVIMVTSARPGEGKSTIACNTGWAFASIGEKTLVIDCDLRRGRVANIAGVDNETGLTTTLIGQTKFEDCLKKSSAVNLWVLPRGPIIQGTTELLNTPTFANLLEQLKKQFTRIILDTPPVLGLSETAFLQNYAAGILLVVRAQKTPRKDVVEAVETLRKLDAYFYGFVLNDVDFSKRLNSYQYYYYSSNYYDLNWEAGEEGNHPTANDEKSATFFSDRS</sequence>
<keyword evidence="7" id="KW-1133">Transmembrane helix</keyword>
<keyword evidence="1 9" id="KW-0808">Transferase</keyword>
<evidence type="ECO:0000256" key="1">
    <source>
        <dbReference type="ARBA" id="ARBA00022679"/>
    </source>
</evidence>